<evidence type="ECO:0000256" key="5">
    <source>
        <dbReference type="ARBA" id="ARBA00023242"/>
    </source>
</evidence>
<dbReference type="InterPro" id="IPR011084">
    <property type="entry name" value="DRMBL"/>
</dbReference>
<dbReference type="Gene3D" id="3.40.50.12650">
    <property type="match status" value="1"/>
</dbReference>
<evidence type="ECO:0000259" key="7">
    <source>
        <dbReference type="Pfam" id="PF07522"/>
    </source>
</evidence>
<dbReference type="InterPro" id="IPR036866">
    <property type="entry name" value="RibonucZ/Hydroxyglut_hydro"/>
</dbReference>
<sequence>MAARSFSSTPIIALVQSSYYSKFPLKMGSLKDTTYCDPKCILPSQEESIDYVVSVVDRIGKEFGKRRVLFLIATYVAGKENILVEVARRCKTKICVDGRKMEILRVLGYGDGEVFTEDESESDVHVVGWSVLGETWPSFRPNFVIMEEIMVEKGYEKVVGFVPTGWTYEVKRNKFAVQTKDTFEIHLVPCSEHSNYDELKEYVKFLKPKKVIPTVGMDFEKLESKHADELRKHFDGLIDEMDNKKDLLMGFHRGNCETVEKVERDANEERVMERNKYKFEMKTVESNDMDVSSNDVSYVHKPDSQDSTIPSEEERERIIEETRDSLPKWVTRDQILDLVSSSRWNIVEAVSNFYEHEIEFYEQVSVFRTFESASHASSPSSPILLSNSGPFRSSTDESVNTNLSQVSKSPSLKLTRWSNISPSKRKKNTEKRSNKKVKSNSKLESSGSKQPTITSFFSKLLPDDSKGGKTDQKN</sequence>
<feature type="domain" description="DNA repair metallo-beta-lactamase" evidence="7">
    <location>
        <begin position="113"/>
        <end position="217"/>
    </location>
</feature>
<dbReference type="EMBL" id="CM017633">
    <property type="protein sequence ID" value="TYH44268.1"/>
    <property type="molecule type" value="Genomic_DNA"/>
</dbReference>
<dbReference type="GO" id="GO:0006303">
    <property type="term" value="P:double-strand break repair via nonhomologous end joining"/>
    <property type="evidence" value="ECO:0007669"/>
    <property type="project" value="TreeGrafter"/>
</dbReference>
<evidence type="ECO:0000256" key="4">
    <source>
        <dbReference type="ARBA" id="ARBA00023204"/>
    </source>
</evidence>
<evidence type="ECO:0000256" key="2">
    <source>
        <dbReference type="ARBA" id="ARBA00010304"/>
    </source>
</evidence>
<dbReference type="GO" id="GO:0035312">
    <property type="term" value="F:5'-3' DNA exonuclease activity"/>
    <property type="evidence" value="ECO:0007669"/>
    <property type="project" value="TreeGrafter"/>
</dbReference>
<organism evidence="8 9">
    <name type="scientific">Gossypium tomentosum</name>
    <name type="common">Hawaiian cotton</name>
    <name type="synonym">Gossypium sandvicense</name>
    <dbReference type="NCBI Taxonomy" id="34277"/>
    <lineage>
        <taxon>Eukaryota</taxon>
        <taxon>Viridiplantae</taxon>
        <taxon>Streptophyta</taxon>
        <taxon>Embryophyta</taxon>
        <taxon>Tracheophyta</taxon>
        <taxon>Spermatophyta</taxon>
        <taxon>Magnoliopsida</taxon>
        <taxon>eudicotyledons</taxon>
        <taxon>Gunneridae</taxon>
        <taxon>Pentapetalae</taxon>
        <taxon>rosids</taxon>
        <taxon>malvids</taxon>
        <taxon>Malvales</taxon>
        <taxon>Malvaceae</taxon>
        <taxon>Malvoideae</taxon>
        <taxon>Gossypium</taxon>
    </lineage>
</organism>
<feature type="compositionally biased region" description="Polar residues" evidence="6">
    <location>
        <begin position="389"/>
        <end position="422"/>
    </location>
</feature>
<dbReference type="GO" id="GO:0005634">
    <property type="term" value="C:nucleus"/>
    <property type="evidence" value="ECO:0007669"/>
    <property type="project" value="UniProtKB-SubCell"/>
</dbReference>
<keyword evidence="3" id="KW-0227">DNA damage</keyword>
<evidence type="ECO:0000256" key="1">
    <source>
        <dbReference type="ARBA" id="ARBA00004123"/>
    </source>
</evidence>
<dbReference type="GO" id="GO:0003684">
    <property type="term" value="F:damaged DNA binding"/>
    <property type="evidence" value="ECO:0007669"/>
    <property type="project" value="TreeGrafter"/>
</dbReference>
<dbReference type="FunFam" id="3.40.50.12650:FF:000006">
    <property type="entry name" value="DNA ligase"/>
    <property type="match status" value="1"/>
</dbReference>
<feature type="compositionally biased region" description="Polar residues" evidence="6">
    <location>
        <begin position="447"/>
        <end position="457"/>
    </location>
</feature>
<dbReference type="AlphaFoldDB" id="A0A5D2IP53"/>
<evidence type="ECO:0000256" key="3">
    <source>
        <dbReference type="ARBA" id="ARBA00022763"/>
    </source>
</evidence>
<feature type="region of interest" description="Disordered" evidence="6">
    <location>
        <begin position="290"/>
        <end position="314"/>
    </location>
</feature>
<dbReference type="SUPFAM" id="SSF56281">
    <property type="entry name" value="Metallo-hydrolase/oxidoreductase"/>
    <property type="match status" value="1"/>
</dbReference>
<feature type="compositionally biased region" description="Basic residues" evidence="6">
    <location>
        <begin position="423"/>
        <end position="439"/>
    </location>
</feature>
<keyword evidence="4" id="KW-0234">DNA repair</keyword>
<gene>
    <name evidence="8" type="ORF">ES332_D11G182700v1</name>
</gene>
<dbReference type="EMBL" id="CM017633">
    <property type="protein sequence ID" value="TYH44269.1"/>
    <property type="molecule type" value="Genomic_DNA"/>
</dbReference>
<feature type="region of interest" description="Disordered" evidence="6">
    <location>
        <begin position="375"/>
        <end position="474"/>
    </location>
</feature>
<keyword evidence="9" id="KW-1185">Reference proteome</keyword>
<feature type="compositionally biased region" description="Low complexity" evidence="6">
    <location>
        <begin position="375"/>
        <end position="388"/>
    </location>
</feature>
<protein>
    <recommendedName>
        <fullName evidence="7">DNA repair metallo-beta-lactamase domain-containing protein</fullName>
    </recommendedName>
</protein>
<accession>A0A5D2IP53</accession>
<feature type="compositionally biased region" description="Basic and acidic residues" evidence="6">
    <location>
        <begin position="461"/>
        <end position="474"/>
    </location>
</feature>
<comment type="subcellular location">
    <subcellularLocation>
        <location evidence="1">Nucleus</location>
    </subcellularLocation>
</comment>
<dbReference type="EMBL" id="CM017633">
    <property type="protein sequence ID" value="TYH44270.1"/>
    <property type="molecule type" value="Genomic_DNA"/>
</dbReference>
<dbReference type="Pfam" id="PF07522">
    <property type="entry name" value="DRMBL"/>
    <property type="match status" value="1"/>
</dbReference>
<evidence type="ECO:0000256" key="6">
    <source>
        <dbReference type="SAM" id="MobiDB-lite"/>
    </source>
</evidence>
<evidence type="ECO:0000313" key="9">
    <source>
        <dbReference type="Proteomes" id="UP000322667"/>
    </source>
</evidence>
<name>A0A5D2IP53_GOSTO</name>
<dbReference type="PANTHER" id="PTHR23240:SF35">
    <property type="entry name" value="DNA REPAIR METALLO-BETA-LACTAMASE FAMILY PROTEIN-RELATED"/>
    <property type="match status" value="1"/>
</dbReference>
<comment type="similarity">
    <text evidence="2">Belongs to the DNA repair metallo-beta-lactamase (DRMBL) family.</text>
</comment>
<dbReference type="PANTHER" id="PTHR23240">
    <property type="entry name" value="DNA CROSS-LINK REPAIR PROTEIN PSO2/SNM1-RELATED"/>
    <property type="match status" value="1"/>
</dbReference>
<evidence type="ECO:0000313" key="8">
    <source>
        <dbReference type="EMBL" id="TYH44268.1"/>
    </source>
</evidence>
<keyword evidence="5" id="KW-0539">Nucleus</keyword>
<dbReference type="Proteomes" id="UP000322667">
    <property type="component" value="Chromosome D11"/>
</dbReference>
<proteinExistence type="inferred from homology"/>
<dbReference type="GO" id="GO:0036297">
    <property type="term" value="P:interstrand cross-link repair"/>
    <property type="evidence" value="ECO:0007669"/>
    <property type="project" value="TreeGrafter"/>
</dbReference>
<reference evidence="8 9" key="1">
    <citation type="submission" date="2019-07" db="EMBL/GenBank/DDBJ databases">
        <title>WGS assembly of Gossypium tomentosum.</title>
        <authorList>
            <person name="Chen Z.J."/>
            <person name="Sreedasyam A."/>
            <person name="Ando A."/>
            <person name="Song Q."/>
            <person name="De L."/>
            <person name="Hulse-Kemp A."/>
            <person name="Ding M."/>
            <person name="Ye W."/>
            <person name="Kirkbride R."/>
            <person name="Jenkins J."/>
            <person name="Plott C."/>
            <person name="Lovell J."/>
            <person name="Lin Y.-M."/>
            <person name="Vaughn R."/>
            <person name="Liu B."/>
            <person name="Li W."/>
            <person name="Simpson S."/>
            <person name="Scheffler B."/>
            <person name="Saski C."/>
            <person name="Grover C."/>
            <person name="Hu G."/>
            <person name="Conover J."/>
            <person name="Carlson J."/>
            <person name="Shu S."/>
            <person name="Boston L."/>
            <person name="Williams M."/>
            <person name="Peterson D."/>
            <person name="Mcgee K."/>
            <person name="Jones D."/>
            <person name="Wendel J."/>
            <person name="Stelly D."/>
            <person name="Grimwood J."/>
            <person name="Schmutz J."/>
        </authorList>
    </citation>
    <scope>NUCLEOTIDE SEQUENCE [LARGE SCALE GENOMIC DNA]</scope>
    <source>
        <strain evidence="8">7179.01</strain>
    </source>
</reference>